<evidence type="ECO:0000313" key="1">
    <source>
        <dbReference type="EMBL" id="RAH44770.1"/>
    </source>
</evidence>
<proteinExistence type="predicted"/>
<organism evidence="1 2">
    <name type="scientific">Aspergillus brunneoviolaceus CBS 621.78</name>
    <dbReference type="NCBI Taxonomy" id="1450534"/>
    <lineage>
        <taxon>Eukaryota</taxon>
        <taxon>Fungi</taxon>
        <taxon>Dikarya</taxon>
        <taxon>Ascomycota</taxon>
        <taxon>Pezizomycotina</taxon>
        <taxon>Eurotiomycetes</taxon>
        <taxon>Eurotiomycetidae</taxon>
        <taxon>Eurotiales</taxon>
        <taxon>Aspergillaceae</taxon>
        <taxon>Aspergillus</taxon>
        <taxon>Aspergillus subgen. Circumdati</taxon>
    </lineage>
</organism>
<gene>
    <name evidence="1" type="ORF">BO95DRAFT_453892</name>
</gene>
<dbReference type="EMBL" id="KZ825350">
    <property type="protein sequence ID" value="RAH44770.1"/>
    <property type="molecule type" value="Genomic_DNA"/>
</dbReference>
<accession>A0ACD1G6C2</accession>
<protein>
    <submittedName>
        <fullName evidence="1">Clavaminate synthase-like protein</fullName>
    </submittedName>
</protein>
<sequence>MQSDDVTPGIPIVDISPFLDPNASTEARLAGVAALSQAAHIYGFFNLVGHGIPDWVLEEIMTVNKMFFNMSEEDKMEVWINKSLGRSFRGYEPPGIQTHHPGLLPDIKETFMVGREVPEEDPDCGSFSTGPNLWPSRLPKAAFQDRVMAYQSRMVSLVRTILDILAQGLPAEWGCSPEVFHDLLVKPSIPMRFLHYAPVQAEEDARQFGVADHTDFGCVSIILQEPGTTGLEVYHPPSESWVPVPVVENAFVVNMGDMMQRYTGGFYRSARHRVLTNRLNHRYSVAFFLNGNLQLNAKALDGSGGETVVGEYIRGRLIETMGSTGRVLQREVTSA</sequence>
<name>A0ACD1G6C2_9EURO</name>
<evidence type="ECO:0000313" key="2">
    <source>
        <dbReference type="Proteomes" id="UP000249057"/>
    </source>
</evidence>
<keyword evidence="2" id="KW-1185">Reference proteome</keyword>
<dbReference type="Proteomes" id="UP000249057">
    <property type="component" value="Unassembled WGS sequence"/>
</dbReference>
<reference evidence="1" key="1">
    <citation type="submission" date="2018-02" db="EMBL/GenBank/DDBJ databases">
        <title>The genomes of Aspergillus section Nigri reveals drivers in fungal speciation.</title>
        <authorList>
            <consortium name="DOE Joint Genome Institute"/>
            <person name="Vesth T.C."/>
            <person name="Nybo J."/>
            <person name="Theobald S."/>
            <person name="Brandl J."/>
            <person name="Frisvad J.C."/>
            <person name="Nielsen K.F."/>
            <person name="Lyhne E.K."/>
            <person name="Kogle M.E."/>
            <person name="Kuo A."/>
            <person name="Riley R."/>
            <person name="Clum A."/>
            <person name="Nolan M."/>
            <person name="Lipzen A."/>
            <person name="Salamov A."/>
            <person name="Henrissat B."/>
            <person name="Wiebenga A."/>
            <person name="De vries R.P."/>
            <person name="Grigoriev I.V."/>
            <person name="Mortensen U.H."/>
            <person name="Andersen M.R."/>
            <person name="Baker S.E."/>
        </authorList>
    </citation>
    <scope>NUCLEOTIDE SEQUENCE</scope>
    <source>
        <strain evidence="1">CBS 621.78</strain>
    </source>
</reference>